<keyword evidence="12" id="KW-1185">Reference proteome</keyword>
<sequence>MISVPRWDVLLAVGAGGALGSLARYGLSVAIPHARGEFAVATLLTNVIGCLLIGVLMAILTTTARPHHLLRPFLGVGILGGFTTFSTFVTDTLDAATTGRILVSLAYTLASVVLCLTAVTAGLTATRAVRKGR</sequence>
<proteinExistence type="inferred from homology"/>
<reference evidence="11 12" key="1">
    <citation type="submission" date="2018-05" db="EMBL/GenBank/DDBJ databases">
        <title>Evolution of GPA BGCs.</title>
        <authorList>
            <person name="Waglechner N."/>
            <person name="Wright G.D."/>
        </authorList>
    </citation>
    <scope>NUCLEOTIDE SEQUENCE [LARGE SCALE GENOMIC DNA]</scope>
    <source>
        <strain evidence="11 12">DSM 5908</strain>
    </source>
</reference>
<evidence type="ECO:0000256" key="10">
    <source>
        <dbReference type="HAMAP-Rule" id="MF_00454"/>
    </source>
</evidence>
<keyword evidence="10" id="KW-0915">Sodium</keyword>
<accession>A0A428VWS5</accession>
<dbReference type="RefSeq" id="WP_020645168.1">
    <property type="nucleotide sequence ID" value="NZ_QHHU01000110.1"/>
</dbReference>
<keyword evidence="10" id="KW-0479">Metal-binding</keyword>
<feature type="transmembrane region" description="Helical" evidence="10">
    <location>
        <begin position="72"/>
        <end position="89"/>
    </location>
</feature>
<evidence type="ECO:0000256" key="3">
    <source>
        <dbReference type="ARBA" id="ARBA00022692"/>
    </source>
</evidence>
<protein>
    <recommendedName>
        <fullName evidence="10">Fluoride-specific ion channel FluC</fullName>
    </recommendedName>
</protein>
<evidence type="ECO:0000256" key="5">
    <source>
        <dbReference type="ARBA" id="ARBA00023136"/>
    </source>
</evidence>
<keyword evidence="5 10" id="KW-0472">Membrane</keyword>
<keyword evidence="3 10" id="KW-0812">Transmembrane</keyword>
<keyword evidence="10" id="KW-0813">Transport</keyword>
<dbReference type="Proteomes" id="UP000286716">
    <property type="component" value="Unassembled WGS sequence"/>
</dbReference>
<feature type="binding site" evidence="10">
    <location>
        <position position="83"/>
    </location>
    <ligand>
        <name>Na(+)</name>
        <dbReference type="ChEBI" id="CHEBI:29101"/>
        <note>structural</note>
    </ligand>
</feature>
<dbReference type="PANTHER" id="PTHR28259:SF1">
    <property type="entry name" value="FLUORIDE EXPORT PROTEIN 1-RELATED"/>
    <property type="match status" value="1"/>
</dbReference>
<keyword evidence="2 10" id="KW-1003">Cell membrane</keyword>
<evidence type="ECO:0000256" key="2">
    <source>
        <dbReference type="ARBA" id="ARBA00022475"/>
    </source>
</evidence>
<name>A0A428VWS5_AMYBA</name>
<comment type="caution">
    <text evidence="11">The sequence shown here is derived from an EMBL/GenBank/DDBJ whole genome shotgun (WGS) entry which is preliminary data.</text>
</comment>
<dbReference type="Pfam" id="PF02537">
    <property type="entry name" value="CRCB"/>
    <property type="match status" value="1"/>
</dbReference>
<feature type="transmembrane region" description="Helical" evidence="10">
    <location>
        <begin position="38"/>
        <end position="60"/>
    </location>
</feature>
<dbReference type="AlphaFoldDB" id="A0A428VWS5"/>
<organism evidence="11 12">
    <name type="scientific">Amycolatopsis balhimycina DSM 5908</name>
    <dbReference type="NCBI Taxonomy" id="1081091"/>
    <lineage>
        <taxon>Bacteria</taxon>
        <taxon>Bacillati</taxon>
        <taxon>Actinomycetota</taxon>
        <taxon>Actinomycetes</taxon>
        <taxon>Pseudonocardiales</taxon>
        <taxon>Pseudonocardiaceae</taxon>
        <taxon>Amycolatopsis</taxon>
    </lineage>
</organism>
<evidence type="ECO:0000256" key="8">
    <source>
        <dbReference type="ARBA" id="ARBA00035585"/>
    </source>
</evidence>
<evidence type="ECO:0000256" key="6">
    <source>
        <dbReference type="ARBA" id="ARBA00023303"/>
    </source>
</evidence>
<keyword evidence="10" id="KW-0406">Ion transport</keyword>
<evidence type="ECO:0000313" key="12">
    <source>
        <dbReference type="Proteomes" id="UP000286716"/>
    </source>
</evidence>
<comment type="similarity">
    <text evidence="7 10">Belongs to the fluoride channel Fluc/FEX (TC 1.A.43) family.</text>
</comment>
<dbReference type="GO" id="GO:0062054">
    <property type="term" value="F:fluoride channel activity"/>
    <property type="evidence" value="ECO:0007669"/>
    <property type="project" value="UniProtKB-UniRule"/>
</dbReference>
<keyword evidence="6 10" id="KW-0407">Ion channel</keyword>
<evidence type="ECO:0000256" key="1">
    <source>
        <dbReference type="ARBA" id="ARBA00004651"/>
    </source>
</evidence>
<dbReference type="HAMAP" id="MF_00454">
    <property type="entry name" value="FluC"/>
    <property type="match status" value="1"/>
</dbReference>
<comment type="catalytic activity">
    <reaction evidence="8">
        <text>fluoride(in) = fluoride(out)</text>
        <dbReference type="Rhea" id="RHEA:76159"/>
        <dbReference type="ChEBI" id="CHEBI:17051"/>
    </reaction>
    <physiologicalReaction direction="left-to-right" evidence="8">
        <dbReference type="Rhea" id="RHEA:76160"/>
    </physiologicalReaction>
</comment>
<dbReference type="GO" id="GO:0005886">
    <property type="term" value="C:plasma membrane"/>
    <property type="evidence" value="ECO:0007669"/>
    <property type="project" value="UniProtKB-SubCell"/>
</dbReference>
<keyword evidence="4 10" id="KW-1133">Transmembrane helix</keyword>
<dbReference type="GO" id="GO:0140114">
    <property type="term" value="P:cellular detoxification of fluoride"/>
    <property type="evidence" value="ECO:0007669"/>
    <property type="project" value="UniProtKB-UniRule"/>
</dbReference>
<comment type="subcellular location">
    <subcellularLocation>
        <location evidence="1 10">Cell membrane</location>
        <topology evidence="1 10">Multi-pass membrane protein</topology>
    </subcellularLocation>
</comment>
<evidence type="ECO:0000256" key="4">
    <source>
        <dbReference type="ARBA" id="ARBA00022989"/>
    </source>
</evidence>
<gene>
    <name evidence="10" type="primary">fluC</name>
    <name evidence="10" type="synonym">crcB</name>
    <name evidence="11" type="ORF">DMA12_44740</name>
</gene>
<dbReference type="GO" id="GO:0046872">
    <property type="term" value="F:metal ion binding"/>
    <property type="evidence" value="ECO:0007669"/>
    <property type="project" value="UniProtKB-KW"/>
</dbReference>
<evidence type="ECO:0000313" key="11">
    <source>
        <dbReference type="EMBL" id="RSM35304.1"/>
    </source>
</evidence>
<dbReference type="PANTHER" id="PTHR28259">
    <property type="entry name" value="FLUORIDE EXPORT PROTEIN 1-RELATED"/>
    <property type="match status" value="1"/>
</dbReference>
<feature type="transmembrane region" description="Helical" evidence="10">
    <location>
        <begin position="101"/>
        <end position="125"/>
    </location>
</feature>
<evidence type="ECO:0000256" key="9">
    <source>
        <dbReference type="ARBA" id="ARBA00049940"/>
    </source>
</evidence>
<evidence type="ECO:0000256" key="7">
    <source>
        <dbReference type="ARBA" id="ARBA00035120"/>
    </source>
</evidence>
<comment type="activity regulation">
    <text evidence="10">Na(+) is not transported, but it plays an essential structural role and its presence is essential for fluoride channel function.</text>
</comment>
<dbReference type="InterPro" id="IPR003691">
    <property type="entry name" value="FluC"/>
</dbReference>
<feature type="binding site" evidence="10">
    <location>
        <position position="80"/>
    </location>
    <ligand>
        <name>Na(+)</name>
        <dbReference type="ChEBI" id="CHEBI:29101"/>
        <note>structural</note>
    </ligand>
</feature>
<comment type="function">
    <text evidence="9 10">Fluoride-specific ion channel. Important for reducing fluoride concentration in the cell, thus reducing its toxicity.</text>
</comment>
<dbReference type="OrthoDB" id="4408652at2"/>
<dbReference type="EMBL" id="QHHU01000110">
    <property type="protein sequence ID" value="RSM35304.1"/>
    <property type="molecule type" value="Genomic_DNA"/>
</dbReference>